<protein>
    <submittedName>
        <fullName evidence="2">Uncharacterized protein</fullName>
    </submittedName>
</protein>
<gene>
    <name evidence="2" type="ORF">GCM10007067_22530</name>
</gene>
<feature type="chain" id="PRO_5037689541" evidence="1">
    <location>
        <begin position="24"/>
        <end position="280"/>
    </location>
</feature>
<accession>A0A918WA57</accession>
<keyword evidence="1" id="KW-0732">Signal</keyword>
<dbReference type="RefSeq" id="WP_189456562.1">
    <property type="nucleotide sequence ID" value="NZ_BMYD01000003.1"/>
</dbReference>
<dbReference type="EMBL" id="BMYD01000003">
    <property type="protein sequence ID" value="GHA83884.1"/>
    <property type="molecule type" value="Genomic_DNA"/>
</dbReference>
<reference evidence="2" key="1">
    <citation type="journal article" date="2014" name="Int. J. Syst. Evol. Microbiol.">
        <title>Complete genome sequence of Corynebacterium casei LMG S-19264T (=DSM 44701T), isolated from a smear-ripened cheese.</title>
        <authorList>
            <consortium name="US DOE Joint Genome Institute (JGI-PGF)"/>
            <person name="Walter F."/>
            <person name="Albersmeier A."/>
            <person name="Kalinowski J."/>
            <person name="Ruckert C."/>
        </authorList>
    </citation>
    <scope>NUCLEOTIDE SEQUENCE</scope>
    <source>
        <strain evidence="2">KCTC 23077</strain>
    </source>
</reference>
<proteinExistence type="predicted"/>
<evidence type="ECO:0000256" key="1">
    <source>
        <dbReference type="SAM" id="SignalP"/>
    </source>
</evidence>
<dbReference type="Proteomes" id="UP000646426">
    <property type="component" value="Unassembled WGS sequence"/>
</dbReference>
<comment type="caution">
    <text evidence="2">The sequence shown here is derived from an EMBL/GenBank/DDBJ whole genome shotgun (WGS) entry which is preliminary data.</text>
</comment>
<dbReference type="AlphaFoldDB" id="A0A918WA57"/>
<reference evidence="2" key="2">
    <citation type="submission" date="2020-09" db="EMBL/GenBank/DDBJ databases">
        <authorList>
            <person name="Sun Q."/>
            <person name="Kim S."/>
        </authorList>
    </citation>
    <scope>NUCLEOTIDE SEQUENCE</scope>
    <source>
        <strain evidence="2">KCTC 23077</strain>
    </source>
</reference>
<name>A0A918WA57_9GAMM</name>
<organism evidence="2 3">
    <name type="scientific">Cognatilysobacter bugurensis</name>
    <dbReference type="NCBI Taxonomy" id="543356"/>
    <lineage>
        <taxon>Bacteria</taxon>
        <taxon>Pseudomonadati</taxon>
        <taxon>Pseudomonadota</taxon>
        <taxon>Gammaproteobacteria</taxon>
        <taxon>Lysobacterales</taxon>
        <taxon>Lysobacteraceae</taxon>
        <taxon>Cognatilysobacter</taxon>
    </lineage>
</organism>
<sequence length="280" mass="29458">MRAFATLLSVAFGLALAPVQAFAETVTVTYTGTIQEAYDHPVLDEGDAVTVTYVLDTAAPDRDPDPSKGWFIDDAVVSFRVQIPAADLDVVLGPGQLQTFDNTANPDDQVSVYAGRVLQPDTLGGSPVNAAELGFTGFPGPNGEPPSMITTDALPTRRLQADVYSLFLHTVAAGWSNVKLEITSTPELTVKELVDSAISELRAAVQSGAIGAGNARSLAVKLRNIERLHGAGRNKCACKVLRAFSKQVAALSGKQMPVSLGNEMKAHAALLDAALGGCRR</sequence>
<keyword evidence="3" id="KW-1185">Reference proteome</keyword>
<evidence type="ECO:0000313" key="3">
    <source>
        <dbReference type="Proteomes" id="UP000646426"/>
    </source>
</evidence>
<evidence type="ECO:0000313" key="2">
    <source>
        <dbReference type="EMBL" id="GHA83884.1"/>
    </source>
</evidence>
<feature type="signal peptide" evidence="1">
    <location>
        <begin position="1"/>
        <end position="23"/>
    </location>
</feature>